<dbReference type="RefSeq" id="WP_217848062.1">
    <property type="nucleotide sequence ID" value="NZ_CP077073.1"/>
</dbReference>
<feature type="domain" description="FAD dependent oxidoreductase" evidence="1">
    <location>
        <begin position="9"/>
        <end position="359"/>
    </location>
</feature>
<reference evidence="2" key="1">
    <citation type="journal article" date="2021" name="Microorganisms">
        <title>The Ever-Expanding Pseudomonas Genus: Description of 43 New Species and Partition of the Pseudomonas putida Group.</title>
        <authorList>
            <person name="Girard L."/>
            <person name="Lood C."/>
            <person name="Hofte M."/>
            <person name="Vandamme P."/>
            <person name="Rokni-Zadeh H."/>
            <person name="van Noort V."/>
            <person name="Lavigne R."/>
            <person name="De Mot R."/>
        </authorList>
    </citation>
    <scope>NUCLEOTIDE SEQUENCE</scope>
    <source>
        <strain evidence="2">COW39</strain>
    </source>
</reference>
<dbReference type="PANTHER" id="PTHR13847">
    <property type="entry name" value="SARCOSINE DEHYDROGENASE-RELATED"/>
    <property type="match status" value="1"/>
</dbReference>
<sequence length="378" mass="39619">MMARQATCDAVVIGAGYCGLSAAIELARQGASVRVLDAGQWGGNASACNFGSVAVMPPALPATAHGEHDPAKRLQAALAPVRALREQIQAFGYDCAWTQPGHITLALDDAAAAALRQRGLEAQALLGTGVRWLDARQVGEQTRAQGVVGGLLNEHFALIEPARLLLALRNHAEALGVRVQYASPVLALEPGADTVDLVLAPGRISTARALIASEQAWSLSAAAAREPLVLYQTHLFESAPLTATALRLITQQPRVYGTASADKDYFRVHQGRLLFGSRLGLLPLDAEPQVVVSGLRSRLASYFPTLADVEVRQAWSGNLGFTPDGLPRTGRKGPVSWGGGYCGSGIATAVSCGRQLARLALADTTPMPSAGEGQAPRC</sequence>
<evidence type="ECO:0000259" key="1">
    <source>
        <dbReference type="Pfam" id="PF01266"/>
    </source>
</evidence>
<keyword evidence="3" id="KW-1185">Reference proteome</keyword>
<accession>A0ABX8M404</accession>
<protein>
    <submittedName>
        <fullName evidence="2">FAD-binding oxidoreductase</fullName>
    </submittedName>
</protein>
<evidence type="ECO:0000313" key="2">
    <source>
        <dbReference type="EMBL" id="QXH33689.1"/>
    </source>
</evidence>
<dbReference type="EMBL" id="CP077073">
    <property type="protein sequence ID" value="QXH33689.1"/>
    <property type="molecule type" value="Genomic_DNA"/>
</dbReference>
<name>A0ABX8M404_9PSED</name>
<dbReference type="InterPro" id="IPR006076">
    <property type="entry name" value="FAD-dep_OxRdtase"/>
</dbReference>
<organism evidence="2 3">
    <name type="scientific">Pseudomonas muyukensis</name>
    <dbReference type="NCBI Taxonomy" id="2842357"/>
    <lineage>
        <taxon>Bacteria</taxon>
        <taxon>Pseudomonadati</taxon>
        <taxon>Pseudomonadota</taxon>
        <taxon>Gammaproteobacteria</taxon>
        <taxon>Pseudomonadales</taxon>
        <taxon>Pseudomonadaceae</taxon>
        <taxon>Pseudomonas</taxon>
    </lineage>
</organism>
<proteinExistence type="predicted"/>
<evidence type="ECO:0000313" key="3">
    <source>
        <dbReference type="Proteomes" id="UP001047646"/>
    </source>
</evidence>
<dbReference type="Proteomes" id="UP001047646">
    <property type="component" value="Chromosome"/>
</dbReference>
<dbReference type="PANTHER" id="PTHR13847:SF281">
    <property type="entry name" value="FAD DEPENDENT OXIDOREDUCTASE DOMAIN-CONTAINING PROTEIN"/>
    <property type="match status" value="1"/>
</dbReference>
<gene>
    <name evidence="2" type="ORF">KSS95_16085</name>
</gene>
<dbReference type="Pfam" id="PF01266">
    <property type="entry name" value="DAO"/>
    <property type="match status" value="1"/>
</dbReference>